<dbReference type="OrthoDB" id="5074716at2"/>
<dbReference type="Proteomes" id="UP000007962">
    <property type="component" value="Chromosome"/>
</dbReference>
<feature type="domain" description="Cyclophilin-like" evidence="1">
    <location>
        <begin position="1"/>
        <end position="101"/>
    </location>
</feature>
<proteinExistence type="predicted"/>
<evidence type="ECO:0000259" key="1">
    <source>
        <dbReference type="Pfam" id="PF18050"/>
    </source>
</evidence>
<gene>
    <name evidence="2" type="ordered locus">Bcav_0412</name>
</gene>
<evidence type="ECO:0000313" key="3">
    <source>
        <dbReference type="Proteomes" id="UP000007962"/>
    </source>
</evidence>
<dbReference type="Pfam" id="PF18050">
    <property type="entry name" value="Cyclophil_like2"/>
    <property type="match status" value="1"/>
</dbReference>
<dbReference type="HOGENOM" id="CLU_2116230_0_0_11"/>
<dbReference type="Gene3D" id="2.40.100.20">
    <property type="match status" value="1"/>
</dbReference>
<dbReference type="RefSeq" id="WP_012725456.1">
    <property type="nucleotide sequence ID" value="NC_012669.1"/>
</dbReference>
<dbReference type="KEGG" id="bcv:Bcav_0412"/>
<reference evidence="2 3" key="1">
    <citation type="journal article" date="2009" name="Stand. Genomic Sci.">
        <title>Complete genome sequence of Beutenbergia cavernae type strain (HKI 0122).</title>
        <authorList>
            <person name="Land M."/>
            <person name="Pukall R."/>
            <person name="Abt B."/>
            <person name="Goker M."/>
            <person name="Rohde M."/>
            <person name="Glavina Del Rio T."/>
            <person name="Tice H."/>
            <person name="Copeland A."/>
            <person name="Cheng J.F."/>
            <person name="Lucas S."/>
            <person name="Chen F."/>
            <person name="Nolan M."/>
            <person name="Bruce D."/>
            <person name="Goodwin L."/>
            <person name="Pitluck S."/>
            <person name="Ivanova N."/>
            <person name="Mavromatis K."/>
            <person name="Ovchinnikova G."/>
            <person name="Pati A."/>
            <person name="Chen A."/>
            <person name="Palaniappan K."/>
            <person name="Hauser L."/>
            <person name="Chang Y.J."/>
            <person name="Jefferies C.C."/>
            <person name="Saunders E."/>
            <person name="Brettin T."/>
            <person name="Detter J.C."/>
            <person name="Han C."/>
            <person name="Chain P."/>
            <person name="Bristow J."/>
            <person name="Eisen J.A."/>
            <person name="Markowitz V."/>
            <person name="Hugenholtz P."/>
            <person name="Kyrpides N.C."/>
            <person name="Klenk H.P."/>
            <person name="Lapidus A."/>
        </authorList>
    </citation>
    <scope>NUCLEOTIDE SEQUENCE [LARGE SCALE GENOMIC DNA]</scope>
    <source>
        <strain evidence="3">ATCC BAA-8 / DSM 12333 / NBRC 16432</strain>
    </source>
</reference>
<dbReference type="EMBL" id="CP001618">
    <property type="protein sequence ID" value="ACQ78676.1"/>
    <property type="molecule type" value="Genomic_DNA"/>
</dbReference>
<sequence length="114" mass="12103">MEDDAVAAQLTEQLPSDHILSFDSRMGTAQVAALPQPLDVRGDAMRSYRAGDVVYWSTEQALVIFLTDGFAVPDDGVLTRIGAVVDGMDQLVGCERDCRVHFGATSSSLGRGGG</sequence>
<protein>
    <recommendedName>
        <fullName evidence="1">Cyclophilin-like domain-containing protein</fullName>
    </recommendedName>
</protein>
<dbReference type="AlphaFoldDB" id="C5BX01"/>
<name>C5BX01_BEUC1</name>
<dbReference type="InterPro" id="IPR041183">
    <property type="entry name" value="Cyclophilin-like"/>
</dbReference>
<dbReference type="InterPro" id="IPR029000">
    <property type="entry name" value="Cyclophilin-like_dom_sf"/>
</dbReference>
<organism evidence="2 3">
    <name type="scientific">Beutenbergia cavernae (strain ATCC BAA-8 / DSM 12333 / CCUG 43141 / JCM 11478 / NBRC 16432 / NCIMB 13614 / HKI 0122)</name>
    <dbReference type="NCBI Taxonomy" id="471853"/>
    <lineage>
        <taxon>Bacteria</taxon>
        <taxon>Bacillati</taxon>
        <taxon>Actinomycetota</taxon>
        <taxon>Actinomycetes</taxon>
        <taxon>Micrococcales</taxon>
        <taxon>Beutenbergiaceae</taxon>
        <taxon>Beutenbergia</taxon>
    </lineage>
</organism>
<keyword evidence="3" id="KW-1185">Reference proteome</keyword>
<accession>C5BX01</accession>
<evidence type="ECO:0000313" key="2">
    <source>
        <dbReference type="EMBL" id="ACQ78676.1"/>
    </source>
</evidence>
<dbReference type="SUPFAM" id="SSF50891">
    <property type="entry name" value="Cyclophilin-like"/>
    <property type="match status" value="1"/>
</dbReference>